<dbReference type="NCBIfam" id="NF004992">
    <property type="entry name" value="PRK06370.1-4"/>
    <property type="match status" value="1"/>
</dbReference>
<keyword evidence="3 9" id="KW-0274">FAD</keyword>
<dbReference type="PROSITE" id="PS00076">
    <property type="entry name" value="PYRIDINE_REDOX_1"/>
    <property type="match status" value="1"/>
</dbReference>
<evidence type="ECO:0000256" key="6">
    <source>
        <dbReference type="ARBA" id="ARBA00023157"/>
    </source>
</evidence>
<dbReference type="Pfam" id="PF02852">
    <property type="entry name" value="Pyr_redox_dim"/>
    <property type="match status" value="1"/>
</dbReference>
<protein>
    <submittedName>
        <fullName evidence="14">Mercuric reductase</fullName>
        <ecNumber evidence="14">1.16.1.1</ecNumber>
    </submittedName>
</protein>
<evidence type="ECO:0000256" key="7">
    <source>
        <dbReference type="ARBA" id="ARBA00023284"/>
    </source>
</evidence>
<comment type="cofactor">
    <cofactor evidence="9">
        <name>FAD</name>
        <dbReference type="ChEBI" id="CHEBI:57692"/>
    </cofactor>
    <text evidence="9">Binds 1 FAD per subunit.</text>
</comment>
<dbReference type="Pfam" id="PF07992">
    <property type="entry name" value="Pyr_redox_2"/>
    <property type="match status" value="1"/>
</dbReference>
<evidence type="ECO:0000256" key="9">
    <source>
        <dbReference type="PIRSR" id="PIRSR000350-3"/>
    </source>
</evidence>
<feature type="binding site" evidence="9">
    <location>
        <position position="89"/>
    </location>
    <ligand>
        <name>FAD</name>
        <dbReference type="ChEBI" id="CHEBI:57692"/>
    </ligand>
</feature>
<evidence type="ECO:0000256" key="5">
    <source>
        <dbReference type="ARBA" id="ARBA00023002"/>
    </source>
</evidence>
<keyword evidence="15" id="KW-1185">Reference proteome</keyword>
<keyword evidence="7 11" id="KW-0676">Redox-active center</keyword>
<accession>A0A2G9CBG5</accession>
<reference evidence="14 15" key="1">
    <citation type="submission" date="2017-11" db="EMBL/GenBank/DDBJ databases">
        <title>Draft genome sequence of Mitsuaria sp. HWN-4.</title>
        <authorList>
            <person name="Gundlapally S.R."/>
        </authorList>
    </citation>
    <scope>NUCLEOTIDE SEQUENCE [LARGE SCALE GENOMIC DNA]</scope>
    <source>
        <strain evidence="14 15">HWN-4</strain>
    </source>
</reference>
<comment type="similarity">
    <text evidence="1 11">Belongs to the class-I pyridine nucleotide-disulfide oxidoreductase family.</text>
</comment>
<feature type="active site" description="Proton acceptor" evidence="8">
    <location>
        <position position="480"/>
    </location>
</feature>
<evidence type="ECO:0000256" key="8">
    <source>
        <dbReference type="PIRSR" id="PIRSR000350-2"/>
    </source>
</evidence>
<evidence type="ECO:0000313" key="14">
    <source>
        <dbReference type="EMBL" id="PIM52964.1"/>
    </source>
</evidence>
<dbReference type="PRINTS" id="PR00411">
    <property type="entry name" value="PNDRDTASEI"/>
</dbReference>
<dbReference type="GO" id="GO:0016152">
    <property type="term" value="F:mercury (II) reductase (NADP+) activity"/>
    <property type="evidence" value="ECO:0007669"/>
    <property type="project" value="UniProtKB-EC"/>
</dbReference>
<dbReference type="OrthoDB" id="178496at2"/>
<keyword evidence="2 11" id="KW-0285">Flavoprotein</keyword>
<dbReference type="InterPro" id="IPR023753">
    <property type="entry name" value="FAD/NAD-binding_dom"/>
</dbReference>
<dbReference type="GO" id="GO:0050660">
    <property type="term" value="F:flavin adenine dinucleotide binding"/>
    <property type="evidence" value="ECO:0007669"/>
    <property type="project" value="TreeGrafter"/>
</dbReference>
<dbReference type="Proteomes" id="UP000231501">
    <property type="component" value="Unassembled WGS sequence"/>
</dbReference>
<dbReference type="InterPro" id="IPR001100">
    <property type="entry name" value="Pyr_nuc-diS_OxRdtase"/>
</dbReference>
<dbReference type="AlphaFoldDB" id="A0A2G9CBG5"/>
<dbReference type="PANTHER" id="PTHR43014:SF2">
    <property type="entry name" value="MERCURIC REDUCTASE"/>
    <property type="match status" value="1"/>
</dbReference>
<dbReference type="Gene3D" id="3.30.390.30">
    <property type="match status" value="1"/>
</dbReference>
<keyword evidence="9" id="KW-0547">Nucleotide-binding</keyword>
<feature type="binding site" evidence="9">
    <location>
        <begin position="215"/>
        <end position="222"/>
    </location>
    <ligand>
        <name>NAD(+)</name>
        <dbReference type="ChEBI" id="CHEBI:57540"/>
    </ligand>
</feature>
<dbReference type="InterPro" id="IPR016156">
    <property type="entry name" value="FAD/NAD-linked_Rdtase_dimer_sf"/>
</dbReference>
<organism evidence="14 15">
    <name type="scientific">Roseateles chitinivorans</name>
    <dbReference type="NCBI Taxonomy" id="2917965"/>
    <lineage>
        <taxon>Bacteria</taxon>
        <taxon>Pseudomonadati</taxon>
        <taxon>Pseudomonadota</taxon>
        <taxon>Betaproteobacteria</taxon>
        <taxon>Burkholderiales</taxon>
        <taxon>Sphaerotilaceae</taxon>
        <taxon>Roseateles</taxon>
    </lineage>
</organism>
<name>A0A2G9CBG5_9BURK</name>
<dbReference type="SUPFAM" id="SSF51905">
    <property type="entry name" value="FAD/NAD(P)-binding domain"/>
    <property type="match status" value="1"/>
</dbReference>
<feature type="binding site" evidence="9">
    <location>
        <position position="346"/>
    </location>
    <ligand>
        <name>FAD</name>
        <dbReference type="ChEBI" id="CHEBI:57692"/>
    </ligand>
</feature>
<comment type="caution">
    <text evidence="14">The sequence shown here is derived from an EMBL/GenBank/DDBJ whole genome shotgun (WGS) entry which is preliminary data.</text>
</comment>
<evidence type="ECO:0000256" key="1">
    <source>
        <dbReference type="ARBA" id="ARBA00007532"/>
    </source>
</evidence>
<dbReference type="GO" id="GO:0003955">
    <property type="term" value="F:NAD(P)H dehydrogenase (quinone) activity"/>
    <property type="evidence" value="ECO:0007669"/>
    <property type="project" value="TreeGrafter"/>
</dbReference>
<dbReference type="InterPro" id="IPR004099">
    <property type="entry name" value="Pyr_nucl-diS_OxRdtase_dimer"/>
</dbReference>
<dbReference type="InterPro" id="IPR012999">
    <property type="entry name" value="Pyr_OxRdtase_I_AS"/>
</dbReference>
<evidence type="ECO:0000259" key="12">
    <source>
        <dbReference type="Pfam" id="PF02852"/>
    </source>
</evidence>
<evidence type="ECO:0000256" key="4">
    <source>
        <dbReference type="ARBA" id="ARBA00022857"/>
    </source>
</evidence>
<keyword evidence="5 11" id="KW-0560">Oxidoreductase</keyword>
<dbReference type="SUPFAM" id="SSF55424">
    <property type="entry name" value="FAD/NAD-linked reductases, dimerisation (C-terminal) domain"/>
    <property type="match status" value="1"/>
</dbReference>
<dbReference type="PANTHER" id="PTHR43014">
    <property type="entry name" value="MERCURIC REDUCTASE"/>
    <property type="match status" value="1"/>
</dbReference>
<dbReference type="PIRSF" id="PIRSF000350">
    <property type="entry name" value="Mercury_reductase_MerA"/>
    <property type="match status" value="1"/>
</dbReference>
<feature type="domain" description="Pyridine nucleotide-disulphide oxidoreductase dimerisation" evidence="12">
    <location>
        <begin position="383"/>
        <end position="488"/>
    </location>
</feature>
<feature type="binding site" evidence="9">
    <location>
        <position position="305"/>
    </location>
    <ligand>
        <name>NAD(+)</name>
        <dbReference type="ChEBI" id="CHEBI:57540"/>
    </ligand>
</feature>
<proteinExistence type="inferred from homology"/>
<evidence type="ECO:0000256" key="2">
    <source>
        <dbReference type="ARBA" id="ARBA00022630"/>
    </source>
</evidence>
<dbReference type="EMBL" id="PEOG01000028">
    <property type="protein sequence ID" value="PIM52964.1"/>
    <property type="molecule type" value="Genomic_DNA"/>
</dbReference>
<dbReference type="PRINTS" id="PR00368">
    <property type="entry name" value="FADPNR"/>
</dbReference>
<evidence type="ECO:0000256" key="11">
    <source>
        <dbReference type="RuleBase" id="RU003691"/>
    </source>
</evidence>
<dbReference type="EC" id="1.16.1.1" evidence="14"/>
<evidence type="ECO:0000313" key="15">
    <source>
        <dbReference type="Proteomes" id="UP000231501"/>
    </source>
</evidence>
<dbReference type="InterPro" id="IPR036188">
    <property type="entry name" value="FAD/NAD-bd_sf"/>
</dbReference>
<evidence type="ECO:0000256" key="3">
    <source>
        <dbReference type="ARBA" id="ARBA00022827"/>
    </source>
</evidence>
<evidence type="ECO:0000256" key="10">
    <source>
        <dbReference type="PIRSR" id="PIRSR000350-4"/>
    </source>
</evidence>
<keyword evidence="6" id="KW-1015">Disulfide bond</keyword>
<sequence>MWETEGVKRVEGVAEGRCPVRRWQTPRRSSSRSIAVSPSSETFDAIVIGAGQAGPALAERMSQAGWRVAVVERSRVGGTCVNTGCIPTKAMVASAHAAWVVREAARWGIRPPERFGVDLPAVVARKDRISGQSRRNVEQWLRGMANVELVMGHARFIDPHTITVGERRLRADRFFLNVGGRPAQPGVEGLDAVPWLTNASIMALQELPRHLVVVGGSYIGLEFAQMFRRFGSAVTVVQRGPRLVPREDADVAEALRAILEQEGLTIRTGAECVKLAPSGEGVAVQVNCQTGEPEVHGSHVLIATGRRPNTDDLGLDLAGVRLDERGHVVVDDRLRSSVPHIWALGDCNGRGAFTHTAWNDFEITAANLFDGADRGVGDRVVTYALYTDPPLARIGLSEREVRASGRAALIGTRPMTRVGRAIEKGETEGFIKLLVDADSKAILGATVLGVDGDEAVQSLLDVIASGRPYTEVTAGGVRIHPTVSELLPTVLQALKPLPPATDPG</sequence>
<dbReference type="GO" id="GO:0016668">
    <property type="term" value="F:oxidoreductase activity, acting on a sulfur group of donors, NAD(P) as acceptor"/>
    <property type="evidence" value="ECO:0007669"/>
    <property type="project" value="InterPro"/>
</dbReference>
<feature type="disulfide bond" description="Redox-active" evidence="10">
    <location>
        <begin position="80"/>
        <end position="85"/>
    </location>
</feature>
<keyword evidence="4" id="KW-0521">NADP</keyword>
<gene>
    <name evidence="14" type="ORF">CS062_12120</name>
</gene>
<keyword evidence="9" id="KW-0520">NAD</keyword>
<feature type="domain" description="FAD/NAD(P)-binding" evidence="13">
    <location>
        <begin position="44"/>
        <end position="359"/>
    </location>
</feature>
<evidence type="ECO:0000259" key="13">
    <source>
        <dbReference type="Pfam" id="PF07992"/>
    </source>
</evidence>
<dbReference type="Gene3D" id="3.50.50.60">
    <property type="entry name" value="FAD/NAD(P)-binding domain"/>
    <property type="match status" value="2"/>
</dbReference>